<dbReference type="Proteomes" id="UP000190285">
    <property type="component" value="Unassembled WGS sequence"/>
</dbReference>
<protein>
    <recommendedName>
        <fullName evidence="2">CAAX prenyl protease 2/Lysostaphin resistance protein A-like domain-containing protein</fullName>
    </recommendedName>
</protein>
<feature type="transmembrane region" description="Helical" evidence="1">
    <location>
        <begin position="165"/>
        <end position="181"/>
    </location>
</feature>
<feature type="transmembrane region" description="Helical" evidence="1">
    <location>
        <begin position="187"/>
        <end position="203"/>
    </location>
</feature>
<dbReference type="OrthoDB" id="4177129at2"/>
<evidence type="ECO:0000256" key="1">
    <source>
        <dbReference type="SAM" id="Phobius"/>
    </source>
</evidence>
<proteinExistence type="predicted"/>
<keyword evidence="4" id="KW-1185">Reference proteome</keyword>
<feature type="transmembrane region" description="Helical" evidence="1">
    <location>
        <begin position="52"/>
        <end position="70"/>
    </location>
</feature>
<dbReference type="GO" id="GO:0004175">
    <property type="term" value="F:endopeptidase activity"/>
    <property type="evidence" value="ECO:0007669"/>
    <property type="project" value="UniProtKB-ARBA"/>
</dbReference>
<feature type="transmembrane region" description="Helical" evidence="1">
    <location>
        <begin position="134"/>
        <end position="153"/>
    </location>
</feature>
<sequence length="273" mass="31005">MEEVTEQKKGISIIGAFGLAALTILLEFILSIPLGIISLIVSNIGLSEINEYLYTIGDIFINILIVFFFIKRIRKKESFNLKLKYKPNIREYIYALLFLLAYLLIFSNSVGILIEKIEVSQWLIEAFDDILINPIVAFISLCIIAPVFEEIIYRGIILEQLSKRYSSFLGIIVSGLIFGLIHANIHQGVNAFFIGLIIGFIYIKTDSLILCMFWHFANNFLVFIASMNTAEAAGNTVPGFSVLQLIFGIIIFIISYKFFNRRDDERELGECTI</sequence>
<feature type="transmembrane region" description="Helical" evidence="1">
    <location>
        <begin position="91"/>
        <end position="114"/>
    </location>
</feature>
<reference evidence="3 4" key="1">
    <citation type="submission" date="2017-02" db="EMBL/GenBank/DDBJ databases">
        <authorList>
            <person name="Peterson S.W."/>
        </authorList>
    </citation>
    <scope>NUCLEOTIDE SEQUENCE [LARGE SCALE GENOMIC DNA]</scope>
    <source>
        <strain evidence="3 4">M1</strain>
    </source>
</reference>
<gene>
    <name evidence="3" type="ORF">SAMN02194393_04719</name>
</gene>
<organism evidence="3 4">
    <name type="scientific">Maledivibacter halophilus</name>
    <dbReference type="NCBI Taxonomy" id="36842"/>
    <lineage>
        <taxon>Bacteria</taxon>
        <taxon>Bacillati</taxon>
        <taxon>Bacillota</taxon>
        <taxon>Clostridia</taxon>
        <taxon>Peptostreptococcales</taxon>
        <taxon>Caminicellaceae</taxon>
        <taxon>Maledivibacter</taxon>
    </lineage>
</organism>
<accession>A0A1T5MHB3</accession>
<dbReference type="PANTHER" id="PTHR36435">
    <property type="entry name" value="SLR1288 PROTEIN"/>
    <property type="match status" value="1"/>
</dbReference>
<dbReference type="InterPro" id="IPR003675">
    <property type="entry name" value="Rce1/LyrA-like_dom"/>
</dbReference>
<dbReference type="RefSeq" id="WP_079495220.1">
    <property type="nucleotide sequence ID" value="NZ_FUZT01000016.1"/>
</dbReference>
<feature type="domain" description="CAAX prenyl protease 2/Lysostaphin resistance protein A-like" evidence="2">
    <location>
        <begin position="133"/>
        <end position="221"/>
    </location>
</feature>
<dbReference type="PANTHER" id="PTHR36435:SF1">
    <property type="entry name" value="CAAX AMINO TERMINAL PROTEASE FAMILY PROTEIN"/>
    <property type="match status" value="1"/>
</dbReference>
<dbReference type="EMBL" id="FUZT01000016">
    <property type="protein sequence ID" value="SKC87636.1"/>
    <property type="molecule type" value="Genomic_DNA"/>
</dbReference>
<name>A0A1T5MHB3_9FIRM</name>
<feature type="transmembrane region" description="Helical" evidence="1">
    <location>
        <begin position="208"/>
        <end position="227"/>
    </location>
</feature>
<keyword evidence="1" id="KW-0472">Membrane</keyword>
<evidence type="ECO:0000313" key="4">
    <source>
        <dbReference type="Proteomes" id="UP000190285"/>
    </source>
</evidence>
<keyword evidence="1" id="KW-0812">Transmembrane</keyword>
<keyword evidence="1" id="KW-1133">Transmembrane helix</keyword>
<dbReference type="GO" id="GO:0080120">
    <property type="term" value="P:CAAX-box protein maturation"/>
    <property type="evidence" value="ECO:0007669"/>
    <property type="project" value="UniProtKB-ARBA"/>
</dbReference>
<feature type="transmembrane region" description="Helical" evidence="1">
    <location>
        <begin position="239"/>
        <end position="259"/>
    </location>
</feature>
<feature type="transmembrane region" description="Helical" evidence="1">
    <location>
        <begin position="12"/>
        <end position="40"/>
    </location>
</feature>
<evidence type="ECO:0000313" key="3">
    <source>
        <dbReference type="EMBL" id="SKC87636.1"/>
    </source>
</evidence>
<dbReference type="STRING" id="36842.SAMN02194393_04719"/>
<dbReference type="AlphaFoldDB" id="A0A1T5MHB3"/>
<dbReference type="Pfam" id="PF02517">
    <property type="entry name" value="Rce1-like"/>
    <property type="match status" value="1"/>
</dbReference>
<evidence type="ECO:0000259" key="2">
    <source>
        <dbReference type="Pfam" id="PF02517"/>
    </source>
</evidence>
<dbReference type="InterPro" id="IPR052710">
    <property type="entry name" value="CAAX_protease"/>
</dbReference>